<evidence type="ECO:0000256" key="5">
    <source>
        <dbReference type="ARBA" id="ARBA00023136"/>
    </source>
</evidence>
<comment type="subcellular location">
    <subcellularLocation>
        <location evidence="1">Cell membrane</location>
        <topology evidence="1">Multi-pass membrane protein</topology>
    </subcellularLocation>
</comment>
<feature type="transmembrane region" description="Helical" evidence="6">
    <location>
        <begin position="189"/>
        <end position="208"/>
    </location>
</feature>
<evidence type="ECO:0000256" key="4">
    <source>
        <dbReference type="ARBA" id="ARBA00022989"/>
    </source>
</evidence>
<accession>A0A2T0BPS6</accession>
<name>A0A2T0BPS6_9CLOT</name>
<feature type="transmembrane region" description="Helical" evidence="6">
    <location>
        <begin position="287"/>
        <end position="311"/>
    </location>
</feature>
<dbReference type="InterPro" id="IPR050545">
    <property type="entry name" value="Mycobact_MmpL"/>
</dbReference>
<reference evidence="8 9" key="1">
    <citation type="submission" date="2018-03" db="EMBL/GenBank/DDBJ databases">
        <title>Genome sequence of Clostridium luticellarii DSM 29923.</title>
        <authorList>
            <person name="Poehlein A."/>
            <person name="Daniel R."/>
        </authorList>
    </citation>
    <scope>NUCLEOTIDE SEQUENCE [LARGE SCALE GENOMIC DNA]</scope>
    <source>
        <strain evidence="8 9">DSM 29923</strain>
    </source>
</reference>
<feature type="transmembrane region" description="Helical" evidence="6">
    <location>
        <begin position="628"/>
        <end position="653"/>
    </location>
</feature>
<keyword evidence="3 6" id="KW-0812">Transmembrane</keyword>
<feature type="transmembrane region" description="Helical" evidence="6">
    <location>
        <begin position="317"/>
        <end position="339"/>
    </location>
</feature>
<dbReference type="OrthoDB" id="9782006at2"/>
<evidence type="ECO:0000256" key="6">
    <source>
        <dbReference type="SAM" id="Phobius"/>
    </source>
</evidence>
<dbReference type="GO" id="GO:0005886">
    <property type="term" value="C:plasma membrane"/>
    <property type="evidence" value="ECO:0007669"/>
    <property type="project" value="UniProtKB-SubCell"/>
</dbReference>
<feature type="transmembrane region" description="Helical" evidence="6">
    <location>
        <begin position="665"/>
        <end position="688"/>
    </location>
</feature>
<evidence type="ECO:0000259" key="7">
    <source>
        <dbReference type="Pfam" id="PF03176"/>
    </source>
</evidence>
<dbReference type="EMBL" id="PVXP01000010">
    <property type="protein sequence ID" value="PRR85884.1"/>
    <property type="molecule type" value="Genomic_DNA"/>
</dbReference>
<dbReference type="SUPFAM" id="SSF82866">
    <property type="entry name" value="Multidrug efflux transporter AcrB transmembrane domain"/>
    <property type="match status" value="2"/>
</dbReference>
<evidence type="ECO:0000256" key="3">
    <source>
        <dbReference type="ARBA" id="ARBA00022692"/>
    </source>
</evidence>
<feature type="domain" description="Membrane transport protein MMPL" evidence="7">
    <location>
        <begin position="138"/>
        <end position="338"/>
    </location>
</feature>
<dbReference type="Pfam" id="PF03176">
    <property type="entry name" value="MMPL"/>
    <property type="match status" value="2"/>
</dbReference>
<keyword evidence="5 6" id="KW-0472">Membrane</keyword>
<sequence>MKNRIKIKPSDLVINFIVNRSKYIEIFFAVVVAISMFLYPFVKVNYDLTKYLPDTTASKAGLNLMEKEFGYPGTARIMIKNVSLYQAKLYKQEIESVDGVDTVFWADTTDDIKKYTDVYTSDTFIKAENIQDYYKDNCAVMDISFIAGDSDTRTSKALDKIQKIVGDKGSFTGPAVQNKSLNESLNREMKSATVIVVGVVASVLILTTTAWLEPLLFLLVMGIAIVINMGTNVFLGEISFMTASVAPVLQMAVAMDYSIFLMHAFSREKDEGKDPKEAIRIAIRQSASSVIACGMATIIGFLALTIMKFSIGYDLGIVLAKGIFISLLTVLFLMPSMIIRSQNMIQKTAHRKLIKLPKNLAKGIFKVKYVALGLAIFLAVPCFIAKDMNSFLFGNSAVGAGEGTQVYKDEQEIDGIFGRSNMLMVLIPDDSNIKEKQLSDELGKLSYVKKVTSLENTLPEGIPESIIPNQITTQFHSGKYARILVYIRTREESAAAFRYSDEIKGIVQKYYPQHSFLIGATPFTQDIKTIITRDYTFVDKLSLLGVVVVAVFAFRSMLLPILLVIPIEIAIFFNMAIPYFMGENMIFMGYIIVSCIQLAATVDYAILMTNYYLEYRMRLDRKQAIMETIWAAVPPIMNSGIILSFAGYTLYFTSSIAAIGAMGHLIGRGALLSIAMVVILLPALLYIFDSPIYRHISRRKQLKDKIKKKIAGKLQLGEVCPKTIDDDKSAKSLEGLKDEN</sequence>
<keyword evidence="4 6" id="KW-1133">Transmembrane helix</keyword>
<feature type="transmembrane region" description="Helical" evidence="6">
    <location>
        <begin position="215"/>
        <end position="235"/>
    </location>
</feature>
<dbReference type="RefSeq" id="WP_158255883.1">
    <property type="nucleotide sequence ID" value="NZ_PVXP01000010.1"/>
</dbReference>
<protein>
    <submittedName>
        <fullName evidence="8">Putative membrane protein YdgH</fullName>
    </submittedName>
</protein>
<dbReference type="PANTHER" id="PTHR33406">
    <property type="entry name" value="MEMBRANE PROTEIN MJ1562-RELATED"/>
    <property type="match status" value="1"/>
</dbReference>
<evidence type="ECO:0000256" key="2">
    <source>
        <dbReference type="ARBA" id="ARBA00022475"/>
    </source>
</evidence>
<proteinExistence type="predicted"/>
<evidence type="ECO:0000313" key="9">
    <source>
        <dbReference type="Proteomes" id="UP000237798"/>
    </source>
</evidence>
<keyword evidence="2" id="KW-1003">Cell membrane</keyword>
<dbReference type="Proteomes" id="UP000237798">
    <property type="component" value="Unassembled WGS sequence"/>
</dbReference>
<feature type="transmembrane region" description="Helical" evidence="6">
    <location>
        <begin position="587"/>
        <end position="607"/>
    </location>
</feature>
<comment type="caution">
    <text evidence="8">The sequence shown here is derived from an EMBL/GenBank/DDBJ whole genome shotgun (WGS) entry which is preliminary data.</text>
</comment>
<dbReference type="AlphaFoldDB" id="A0A2T0BPS6"/>
<evidence type="ECO:0000313" key="8">
    <source>
        <dbReference type="EMBL" id="PRR85884.1"/>
    </source>
</evidence>
<feature type="transmembrane region" description="Helical" evidence="6">
    <location>
        <begin position="561"/>
        <end position="581"/>
    </location>
</feature>
<keyword evidence="9" id="KW-1185">Reference proteome</keyword>
<dbReference type="InterPro" id="IPR004869">
    <property type="entry name" value="MMPL_dom"/>
</dbReference>
<evidence type="ECO:0000256" key="1">
    <source>
        <dbReference type="ARBA" id="ARBA00004651"/>
    </source>
</evidence>
<dbReference type="PANTHER" id="PTHR33406:SF13">
    <property type="entry name" value="MEMBRANE PROTEIN YDFJ"/>
    <property type="match status" value="1"/>
</dbReference>
<feature type="transmembrane region" description="Helical" evidence="6">
    <location>
        <begin position="535"/>
        <end position="554"/>
    </location>
</feature>
<feature type="transmembrane region" description="Helical" evidence="6">
    <location>
        <begin position="23"/>
        <end position="42"/>
    </location>
</feature>
<feature type="domain" description="Membrane transport protein MMPL" evidence="7">
    <location>
        <begin position="477"/>
        <end position="688"/>
    </location>
</feature>
<feature type="transmembrane region" description="Helical" evidence="6">
    <location>
        <begin position="360"/>
        <end position="380"/>
    </location>
</feature>
<gene>
    <name evidence="8" type="primary">ydgH</name>
    <name evidence="8" type="ORF">CLLU_10880</name>
</gene>
<dbReference type="Gene3D" id="1.20.1640.10">
    <property type="entry name" value="Multidrug efflux transporter AcrB transmembrane domain"/>
    <property type="match status" value="2"/>
</dbReference>
<organism evidence="8 9">
    <name type="scientific">Clostridium luticellarii</name>
    <dbReference type="NCBI Taxonomy" id="1691940"/>
    <lineage>
        <taxon>Bacteria</taxon>
        <taxon>Bacillati</taxon>
        <taxon>Bacillota</taxon>
        <taxon>Clostridia</taxon>
        <taxon>Eubacteriales</taxon>
        <taxon>Clostridiaceae</taxon>
        <taxon>Clostridium</taxon>
    </lineage>
</organism>